<dbReference type="RefSeq" id="WP_145348163.1">
    <property type="nucleotide sequence ID" value="NZ_CP036261.1"/>
</dbReference>
<gene>
    <name evidence="2" type="primary">lptB_2</name>
    <name evidence="2" type="ORF">EC9_45440</name>
</gene>
<keyword evidence="2" id="KW-0547">Nucleotide-binding</keyword>
<accession>A0A517M647</accession>
<dbReference type="SUPFAM" id="SSF52540">
    <property type="entry name" value="P-loop containing nucleoside triphosphate hydrolases"/>
    <property type="match status" value="1"/>
</dbReference>
<evidence type="ECO:0000313" key="2">
    <source>
        <dbReference type="EMBL" id="QDS90336.1"/>
    </source>
</evidence>
<dbReference type="KEGG" id="ruv:EC9_45440"/>
<protein>
    <submittedName>
        <fullName evidence="2">Lipopolysaccharide export system ATP-binding protein LptB</fullName>
        <ecNumber evidence="2">3.6.3.-</ecNumber>
    </submittedName>
</protein>
<dbReference type="PROSITE" id="PS50893">
    <property type="entry name" value="ABC_TRANSPORTER_2"/>
    <property type="match status" value="1"/>
</dbReference>
<organism evidence="2 3">
    <name type="scientific">Rosistilla ulvae</name>
    <dbReference type="NCBI Taxonomy" id="1930277"/>
    <lineage>
        <taxon>Bacteria</taxon>
        <taxon>Pseudomonadati</taxon>
        <taxon>Planctomycetota</taxon>
        <taxon>Planctomycetia</taxon>
        <taxon>Pirellulales</taxon>
        <taxon>Pirellulaceae</taxon>
        <taxon>Rosistilla</taxon>
    </lineage>
</organism>
<keyword evidence="3" id="KW-1185">Reference proteome</keyword>
<dbReference type="InterPro" id="IPR027417">
    <property type="entry name" value="P-loop_NTPase"/>
</dbReference>
<dbReference type="OrthoDB" id="7277945at2"/>
<dbReference type="Proteomes" id="UP000319557">
    <property type="component" value="Chromosome"/>
</dbReference>
<feature type="domain" description="ABC transporter" evidence="1">
    <location>
        <begin position="21"/>
        <end position="242"/>
    </location>
</feature>
<evidence type="ECO:0000313" key="3">
    <source>
        <dbReference type="Proteomes" id="UP000319557"/>
    </source>
</evidence>
<dbReference type="Gene3D" id="3.40.50.300">
    <property type="entry name" value="P-loop containing nucleotide triphosphate hydrolases"/>
    <property type="match status" value="1"/>
</dbReference>
<dbReference type="InterPro" id="IPR003439">
    <property type="entry name" value="ABC_transporter-like_ATP-bd"/>
</dbReference>
<dbReference type="EC" id="3.6.3.-" evidence="2"/>
<reference evidence="2 3" key="1">
    <citation type="submission" date="2019-02" db="EMBL/GenBank/DDBJ databases">
        <title>Deep-cultivation of Planctomycetes and their phenomic and genomic characterization uncovers novel biology.</title>
        <authorList>
            <person name="Wiegand S."/>
            <person name="Jogler M."/>
            <person name="Boedeker C."/>
            <person name="Pinto D."/>
            <person name="Vollmers J."/>
            <person name="Rivas-Marin E."/>
            <person name="Kohn T."/>
            <person name="Peeters S.H."/>
            <person name="Heuer A."/>
            <person name="Rast P."/>
            <person name="Oberbeckmann S."/>
            <person name="Bunk B."/>
            <person name="Jeske O."/>
            <person name="Meyerdierks A."/>
            <person name="Storesund J.E."/>
            <person name="Kallscheuer N."/>
            <person name="Luecker S."/>
            <person name="Lage O.M."/>
            <person name="Pohl T."/>
            <person name="Merkel B.J."/>
            <person name="Hornburger P."/>
            <person name="Mueller R.-W."/>
            <person name="Bruemmer F."/>
            <person name="Labrenz M."/>
            <person name="Spormann A.M."/>
            <person name="Op den Camp H."/>
            <person name="Overmann J."/>
            <person name="Amann R."/>
            <person name="Jetten M.S.M."/>
            <person name="Mascher T."/>
            <person name="Medema M.H."/>
            <person name="Devos D.P."/>
            <person name="Kaster A.-K."/>
            <person name="Ovreas L."/>
            <person name="Rohde M."/>
            <person name="Galperin M.Y."/>
            <person name="Jogler C."/>
        </authorList>
    </citation>
    <scope>NUCLEOTIDE SEQUENCE [LARGE SCALE GENOMIC DNA]</scope>
    <source>
        <strain evidence="2 3">EC9</strain>
    </source>
</reference>
<dbReference type="Pfam" id="PF00005">
    <property type="entry name" value="ABC_tran"/>
    <property type="match status" value="1"/>
</dbReference>
<keyword evidence="2" id="KW-0067">ATP-binding</keyword>
<proteinExistence type="predicted"/>
<evidence type="ECO:0000259" key="1">
    <source>
        <dbReference type="PROSITE" id="PS50893"/>
    </source>
</evidence>
<dbReference type="AlphaFoldDB" id="A0A517M647"/>
<keyword evidence="2" id="KW-0378">Hydrolase</keyword>
<sequence length="243" mass="27983">MSSLENNDSASAEADPRREILVLEDLSFRDLTRQSVTLRDANLTIFENDLVTLTLPPSMESRAFTSMLLGLRMPQQGRVLFDGNEWTGEDYALHDRMRSQIGRVFDGKAWVENMNIYENVVLPHQHHHHRTVKELDREIQYWSRRFDIESMQNQRPAFVGKTFLRICEWIRALIGSPRLLLLEHPMRSVPRARFPVLLQAVASATEAGAAALWIAPSSDLPRDKFPTSARHYQIHEFHLTPVG</sequence>
<dbReference type="GO" id="GO:0005524">
    <property type="term" value="F:ATP binding"/>
    <property type="evidence" value="ECO:0007669"/>
    <property type="project" value="UniProtKB-KW"/>
</dbReference>
<dbReference type="EMBL" id="CP036261">
    <property type="protein sequence ID" value="QDS90336.1"/>
    <property type="molecule type" value="Genomic_DNA"/>
</dbReference>
<name>A0A517M647_9BACT</name>
<dbReference type="GO" id="GO:0016887">
    <property type="term" value="F:ATP hydrolysis activity"/>
    <property type="evidence" value="ECO:0007669"/>
    <property type="project" value="InterPro"/>
</dbReference>